<feature type="compositionally biased region" description="Pro residues" evidence="1">
    <location>
        <begin position="169"/>
        <end position="179"/>
    </location>
</feature>
<evidence type="ECO:0000313" key="4">
    <source>
        <dbReference type="EMBL" id="MBZ5711556.1"/>
    </source>
</evidence>
<accession>A0ABS7TU21</accession>
<evidence type="ECO:0000256" key="2">
    <source>
        <dbReference type="SAM" id="Phobius"/>
    </source>
</evidence>
<protein>
    <submittedName>
        <fullName evidence="4">Uncharacterized protein</fullName>
    </submittedName>
</protein>
<keyword evidence="2" id="KW-0812">Transmembrane</keyword>
<name>A0ABS7TU21_9BACT</name>
<feature type="chain" id="PRO_5045365112" evidence="3">
    <location>
        <begin position="28"/>
        <end position="295"/>
    </location>
</feature>
<feature type="region of interest" description="Disordered" evidence="1">
    <location>
        <begin position="145"/>
        <end position="182"/>
    </location>
</feature>
<gene>
    <name evidence="4" type="ORF">K7C98_20135</name>
</gene>
<evidence type="ECO:0000256" key="3">
    <source>
        <dbReference type="SAM" id="SignalP"/>
    </source>
</evidence>
<dbReference type="RefSeq" id="WP_224193319.1">
    <property type="nucleotide sequence ID" value="NZ_JAIRAU010000027.1"/>
</dbReference>
<feature type="transmembrane region" description="Helical" evidence="2">
    <location>
        <begin position="244"/>
        <end position="267"/>
    </location>
</feature>
<keyword evidence="2" id="KW-1133">Transmembrane helix</keyword>
<feature type="signal peptide" evidence="3">
    <location>
        <begin position="1"/>
        <end position="27"/>
    </location>
</feature>
<dbReference type="EMBL" id="JAIRAU010000027">
    <property type="protein sequence ID" value="MBZ5711556.1"/>
    <property type="molecule type" value="Genomic_DNA"/>
</dbReference>
<keyword evidence="5" id="KW-1185">Reference proteome</keyword>
<reference evidence="4" key="1">
    <citation type="submission" date="2021-08" db="EMBL/GenBank/DDBJ databases">
        <authorList>
            <person name="Stevens D.C."/>
        </authorList>
    </citation>
    <scope>NUCLEOTIDE SEQUENCE</scope>
    <source>
        <strain evidence="4">DSM 53165</strain>
    </source>
</reference>
<comment type="caution">
    <text evidence="4">The sequence shown here is derived from an EMBL/GenBank/DDBJ whole genome shotgun (WGS) entry which is preliminary data.</text>
</comment>
<keyword evidence="2" id="KW-0472">Membrane</keyword>
<dbReference type="Proteomes" id="UP001139031">
    <property type="component" value="Unassembled WGS sequence"/>
</dbReference>
<evidence type="ECO:0000256" key="1">
    <source>
        <dbReference type="SAM" id="MobiDB-lite"/>
    </source>
</evidence>
<sequence length="295" mass="30589">MKHATRPPRVLSLFLALAMLAPPPAFAAPAEDATALAAFEAGFNEGQAKFDRGEHLEAARTWIAAAANLKETTANRENRAAVYEYVVDAFTRGLQGEKRSEALREAAEALDAYCEAFTRAYGTETPISGKITAARDDFKQRLAAAEAAEAEQAPPIEQPLEGPRDDTPEPLPEPTPPRPWKGLAIGGGVMIGLGVGAAVVAGVGGARGKSLEQQFDSPANMCSLDMPSPDCQGLLDRGKGANSMAIAGAVLAPLLAGAGVALLVVGLKRRGQADKTSFAPALGPGFAGISLRGSF</sequence>
<feature type="compositionally biased region" description="Low complexity" evidence="1">
    <location>
        <begin position="145"/>
        <end position="161"/>
    </location>
</feature>
<keyword evidence="3" id="KW-0732">Signal</keyword>
<proteinExistence type="predicted"/>
<evidence type="ECO:0000313" key="5">
    <source>
        <dbReference type="Proteomes" id="UP001139031"/>
    </source>
</evidence>
<organism evidence="4 5">
    <name type="scientific">Nannocystis pusilla</name>
    <dbReference type="NCBI Taxonomy" id="889268"/>
    <lineage>
        <taxon>Bacteria</taxon>
        <taxon>Pseudomonadati</taxon>
        <taxon>Myxococcota</taxon>
        <taxon>Polyangia</taxon>
        <taxon>Nannocystales</taxon>
        <taxon>Nannocystaceae</taxon>
        <taxon>Nannocystis</taxon>
    </lineage>
</organism>